<comment type="similarity">
    <text evidence="1 2">Belongs to the Iojap/RsfS family.</text>
</comment>
<keyword evidence="2" id="KW-0678">Repressor</keyword>
<organism evidence="4 5">
    <name type="scientific">Poriferisphaera corsica</name>
    <dbReference type="NCBI Taxonomy" id="2528020"/>
    <lineage>
        <taxon>Bacteria</taxon>
        <taxon>Pseudomonadati</taxon>
        <taxon>Planctomycetota</taxon>
        <taxon>Phycisphaerae</taxon>
        <taxon>Phycisphaerales</taxon>
        <taxon>Phycisphaeraceae</taxon>
        <taxon>Poriferisphaera</taxon>
    </lineage>
</organism>
<evidence type="ECO:0000256" key="2">
    <source>
        <dbReference type="HAMAP-Rule" id="MF_01477"/>
    </source>
</evidence>
<protein>
    <recommendedName>
        <fullName evidence="2">Ribosomal silencing factor RsfS</fullName>
    </recommendedName>
</protein>
<feature type="compositionally biased region" description="Basic and acidic residues" evidence="3">
    <location>
        <begin position="11"/>
        <end position="20"/>
    </location>
</feature>
<dbReference type="GO" id="GO:0017148">
    <property type="term" value="P:negative regulation of translation"/>
    <property type="evidence" value="ECO:0007669"/>
    <property type="project" value="UniProtKB-UniRule"/>
</dbReference>
<dbReference type="RefSeq" id="WP_145074290.1">
    <property type="nucleotide sequence ID" value="NZ_CP036425.1"/>
</dbReference>
<evidence type="ECO:0000256" key="1">
    <source>
        <dbReference type="ARBA" id="ARBA00010574"/>
    </source>
</evidence>
<dbReference type="NCBIfam" id="TIGR00090">
    <property type="entry name" value="rsfS_iojap_ybeB"/>
    <property type="match status" value="1"/>
</dbReference>
<comment type="subcellular location">
    <subcellularLocation>
        <location evidence="2">Cytoplasm</location>
    </subcellularLocation>
</comment>
<dbReference type="PANTHER" id="PTHR21043">
    <property type="entry name" value="IOJAP SUPERFAMILY ORTHOLOG"/>
    <property type="match status" value="1"/>
</dbReference>
<dbReference type="InterPro" id="IPR004394">
    <property type="entry name" value="Iojap/RsfS/C7orf30"/>
</dbReference>
<dbReference type="GO" id="GO:0090071">
    <property type="term" value="P:negative regulation of ribosome biogenesis"/>
    <property type="evidence" value="ECO:0007669"/>
    <property type="project" value="UniProtKB-UniRule"/>
</dbReference>
<sequence length="138" mass="15470">MSDKAVGSPEGVKDNVEKSESEDVKKFVIESARMLKDTHCEDVVVLDVCGVSQLTDYVVLASGTSDRQMRSVGDDIEQLAKKKYGMTRLGSERDPSITWLVLDFSSVMVHLFEPATRAHYDLELMWGDGKRVAWERDA</sequence>
<evidence type="ECO:0000313" key="4">
    <source>
        <dbReference type="EMBL" id="QDU32543.1"/>
    </source>
</evidence>
<dbReference type="PANTHER" id="PTHR21043:SF0">
    <property type="entry name" value="MITOCHONDRIAL ASSEMBLY OF RIBOSOMAL LARGE SUBUNIT PROTEIN 1"/>
    <property type="match status" value="1"/>
</dbReference>
<dbReference type="OrthoDB" id="9793681at2"/>
<keyword evidence="2" id="KW-0963">Cytoplasm</keyword>
<dbReference type="InterPro" id="IPR043519">
    <property type="entry name" value="NT_sf"/>
</dbReference>
<dbReference type="SUPFAM" id="SSF81301">
    <property type="entry name" value="Nucleotidyltransferase"/>
    <property type="match status" value="1"/>
</dbReference>
<reference evidence="4 5" key="1">
    <citation type="submission" date="2019-02" db="EMBL/GenBank/DDBJ databases">
        <title>Deep-cultivation of Planctomycetes and their phenomic and genomic characterization uncovers novel biology.</title>
        <authorList>
            <person name="Wiegand S."/>
            <person name="Jogler M."/>
            <person name="Boedeker C."/>
            <person name="Pinto D."/>
            <person name="Vollmers J."/>
            <person name="Rivas-Marin E."/>
            <person name="Kohn T."/>
            <person name="Peeters S.H."/>
            <person name="Heuer A."/>
            <person name="Rast P."/>
            <person name="Oberbeckmann S."/>
            <person name="Bunk B."/>
            <person name="Jeske O."/>
            <person name="Meyerdierks A."/>
            <person name="Storesund J.E."/>
            <person name="Kallscheuer N."/>
            <person name="Luecker S."/>
            <person name="Lage O.M."/>
            <person name="Pohl T."/>
            <person name="Merkel B.J."/>
            <person name="Hornburger P."/>
            <person name="Mueller R.-W."/>
            <person name="Bruemmer F."/>
            <person name="Labrenz M."/>
            <person name="Spormann A.M."/>
            <person name="Op den Camp H."/>
            <person name="Overmann J."/>
            <person name="Amann R."/>
            <person name="Jetten M.S.M."/>
            <person name="Mascher T."/>
            <person name="Medema M.H."/>
            <person name="Devos D.P."/>
            <person name="Kaster A.-K."/>
            <person name="Ovreas L."/>
            <person name="Rohde M."/>
            <person name="Galperin M.Y."/>
            <person name="Jogler C."/>
        </authorList>
    </citation>
    <scope>NUCLEOTIDE SEQUENCE [LARGE SCALE GENOMIC DNA]</scope>
    <source>
        <strain evidence="4 5">KS4</strain>
    </source>
</reference>
<accession>A0A517YQP2</accession>
<keyword evidence="5" id="KW-1185">Reference proteome</keyword>
<name>A0A517YQP2_9BACT</name>
<keyword evidence="2" id="KW-0810">Translation regulation</keyword>
<feature type="region of interest" description="Disordered" evidence="3">
    <location>
        <begin position="1"/>
        <end position="20"/>
    </location>
</feature>
<evidence type="ECO:0000256" key="3">
    <source>
        <dbReference type="SAM" id="MobiDB-lite"/>
    </source>
</evidence>
<dbReference type="Gene3D" id="3.30.460.10">
    <property type="entry name" value="Beta Polymerase, domain 2"/>
    <property type="match status" value="1"/>
</dbReference>
<dbReference type="GO" id="GO:0005737">
    <property type="term" value="C:cytoplasm"/>
    <property type="evidence" value="ECO:0007669"/>
    <property type="project" value="UniProtKB-SubCell"/>
</dbReference>
<dbReference type="AlphaFoldDB" id="A0A517YQP2"/>
<gene>
    <name evidence="2 4" type="primary">rsfS</name>
    <name evidence="4" type="ORF">KS4_05750</name>
</gene>
<evidence type="ECO:0000313" key="5">
    <source>
        <dbReference type="Proteomes" id="UP000317369"/>
    </source>
</evidence>
<dbReference type="Proteomes" id="UP000317369">
    <property type="component" value="Chromosome"/>
</dbReference>
<dbReference type="EMBL" id="CP036425">
    <property type="protein sequence ID" value="QDU32543.1"/>
    <property type="molecule type" value="Genomic_DNA"/>
</dbReference>
<proteinExistence type="inferred from homology"/>
<comment type="function">
    <text evidence="2">Functions as a ribosomal silencing factor. Interacts with ribosomal protein uL14 (rplN), blocking formation of intersubunit bridge B8. Prevents association of the 30S and 50S ribosomal subunits and the formation of functional ribosomes, thus repressing translation.</text>
</comment>
<comment type="subunit">
    <text evidence="2">Interacts with ribosomal protein uL14 (rplN).</text>
</comment>
<dbReference type="Pfam" id="PF02410">
    <property type="entry name" value="RsfS"/>
    <property type="match status" value="1"/>
</dbReference>
<dbReference type="GO" id="GO:0043023">
    <property type="term" value="F:ribosomal large subunit binding"/>
    <property type="evidence" value="ECO:0007669"/>
    <property type="project" value="TreeGrafter"/>
</dbReference>
<dbReference type="KEGG" id="pcor:KS4_05750"/>
<dbReference type="GO" id="GO:0042256">
    <property type="term" value="P:cytosolic ribosome assembly"/>
    <property type="evidence" value="ECO:0007669"/>
    <property type="project" value="UniProtKB-UniRule"/>
</dbReference>
<dbReference type="HAMAP" id="MF_01477">
    <property type="entry name" value="Iojap_RsfS"/>
    <property type="match status" value="1"/>
</dbReference>